<sequence length="110" mass="12751">MILDQLKSKVFDYQKAGDNLRLGVLRFVLSEIKYKEIELRSQKQEITDEIAFKVLRKQIKNTREALDTAEKANRSDLAIKHKDELAVLDEYAKLFPFDLNLDGRPANANQ</sequence>
<dbReference type="SUPFAM" id="SSF89095">
    <property type="entry name" value="GatB/YqeY motif"/>
    <property type="match status" value="1"/>
</dbReference>
<dbReference type="Pfam" id="PF09424">
    <property type="entry name" value="YqeY"/>
    <property type="match status" value="1"/>
</dbReference>
<dbReference type="EMBL" id="MEVT01000006">
    <property type="protein sequence ID" value="OGC63345.1"/>
    <property type="molecule type" value="Genomic_DNA"/>
</dbReference>
<dbReference type="GO" id="GO:0016884">
    <property type="term" value="F:carbon-nitrogen ligase activity, with glutamine as amido-N-donor"/>
    <property type="evidence" value="ECO:0007669"/>
    <property type="project" value="InterPro"/>
</dbReference>
<dbReference type="Gene3D" id="1.10.1510.10">
    <property type="entry name" value="Uncharacterised protein YqeY/AIM41 PF09424, N-terminal domain"/>
    <property type="match status" value="1"/>
</dbReference>
<dbReference type="PANTHER" id="PTHR28055:SF1">
    <property type="entry name" value="ALTERED INHERITANCE OF MITOCHONDRIA PROTEIN 41, MITOCHONDRIAL"/>
    <property type="match status" value="1"/>
</dbReference>
<dbReference type="InterPro" id="IPR019004">
    <property type="entry name" value="YqeY/Aim41"/>
</dbReference>
<name>A0A1F4W1W0_UNCKA</name>
<protein>
    <submittedName>
        <fullName evidence="1">Uncharacterized protein</fullName>
    </submittedName>
</protein>
<dbReference type="AlphaFoldDB" id="A0A1F4W1W0"/>
<evidence type="ECO:0000313" key="1">
    <source>
        <dbReference type="EMBL" id="OGC63345.1"/>
    </source>
</evidence>
<gene>
    <name evidence="1" type="ORF">A2264_01265</name>
</gene>
<proteinExistence type="predicted"/>
<dbReference type="Proteomes" id="UP000176614">
    <property type="component" value="Unassembled WGS sequence"/>
</dbReference>
<dbReference type="InterPro" id="IPR003789">
    <property type="entry name" value="Asn/Gln_tRNA_amidoTrase-B-like"/>
</dbReference>
<reference evidence="1 2" key="1">
    <citation type="journal article" date="2016" name="Nat. Commun.">
        <title>Thousands of microbial genomes shed light on interconnected biogeochemical processes in an aquifer system.</title>
        <authorList>
            <person name="Anantharaman K."/>
            <person name="Brown C.T."/>
            <person name="Hug L.A."/>
            <person name="Sharon I."/>
            <person name="Castelle C.J."/>
            <person name="Probst A.J."/>
            <person name="Thomas B.C."/>
            <person name="Singh A."/>
            <person name="Wilkins M.J."/>
            <person name="Karaoz U."/>
            <person name="Brodie E.L."/>
            <person name="Williams K.H."/>
            <person name="Hubbard S.S."/>
            <person name="Banfield J.F."/>
        </authorList>
    </citation>
    <scope>NUCLEOTIDE SEQUENCE [LARGE SCALE GENOMIC DNA]</scope>
</reference>
<organism evidence="1 2">
    <name type="scientific">candidate division WWE3 bacterium RIFOXYA2_FULL_46_9</name>
    <dbReference type="NCBI Taxonomy" id="1802636"/>
    <lineage>
        <taxon>Bacteria</taxon>
        <taxon>Katanobacteria</taxon>
    </lineage>
</organism>
<comment type="caution">
    <text evidence="1">The sequence shown here is derived from an EMBL/GenBank/DDBJ whole genome shotgun (WGS) entry which is preliminary data.</text>
</comment>
<dbReference type="PANTHER" id="PTHR28055">
    <property type="entry name" value="ALTERED INHERITANCE OF MITOCHONDRIA PROTEIN 41, MITOCHONDRIAL"/>
    <property type="match status" value="1"/>
</dbReference>
<accession>A0A1F4W1W0</accession>
<evidence type="ECO:0000313" key="2">
    <source>
        <dbReference type="Proteomes" id="UP000176614"/>
    </source>
</evidence>
<dbReference type="InterPro" id="IPR042184">
    <property type="entry name" value="YqeY/Aim41_N"/>
</dbReference>